<feature type="chain" id="PRO_5043261612" description="Ig-like domain-containing protein" evidence="1">
    <location>
        <begin position="20"/>
        <end position="299"/>
    </location>
</feature>
<sequence>HQWETRTTEVLVWCVLVVAEEWTVTIPNQISGLKGSCILIPCSFTHPSTYIPTNVTWYQYSKLPGKYPVVFSRTKPADIIEHYSGRTELVGRASDGDCSLMINGMILEHNGEDIYPWVDEVSKSVFCLLLLPDTAPRPQLSVSEEQREGGNITVSCAVLHTCPSSPPSLSFGDQRGVVQGYHTEEIQGRWRVLSTISFVARAEDHEKVVACNVTHPGGQTAAGEVVLDVRCESQLESLYTPLTVCFYSLWILSFKLYEVLDLHSRCCDIAVRLGTFCNTTWDIGTSDSKIRSNSLNNNK</sequence>
<accession>A0A8C8CM13</accession>
<evidence type="ECO:0000313" key="2">
    <source>
        <dbReference type="Ensembl" id="ENSOTSP00005157383.1"/>
    </source>
</evidence>
<reference evidence="3" key="1">
    <citation type="journal article" date="2018" name="PLoS ONE">
        <title>Chinook salmon (Oncorhynchus tshawytscha) genome and transcriptome.</title>
        <authorList>
            <person name="Christensen K.A."/>
            <person name="Leong J.S."/>
            <person name="Sakhrani D."/>
            <person name="Biagi C.A."/>
            <person name="Minkley D.R."/>
            <person name="Withler R.E."/>
            <person name="Rondeau E.B."/>
            <person name="Koop B.F."/>
            <person name="Devlin R.H."/>
        </authorList>
    </citation>
    <scope>NUCLEOTIDE SEQUENCE [LARGE SCALE GENOMIC DNA]</scope>
</reference>
<evidence type="ECO:0008006" key="4">
    <source>
        <dbReference type="Google" id="ProtNLM"/>
    </source>
</evidence>
<dbReference type="InterPro" id="IPR013783">
    <property type="entry name" value="Ig-like_fold"/>
</dbReference>
<reference evidence="2" key="2">
    <citation type="submission" date="2025-08" db="UniProtKB">
        <authorList>
            <consortium name="Ensembl"/>
        </authorList>
    </citation>
    <scope>IDENTIFICATION</scope>
</reference>
<dbReference type="Ensembl" id="ENSOTST00005192903.1">
    <property type="protein sequence ID" value="ENSOTSP00005157383.1"/>
    <property type="gene ID" value="ENSOTSG00005075428.1"/>
</dbReference>
<organism evidence="2 3">
    <name type="scientific">Oncorhynchus tshawytscha</name>
    <name type="common">Chinook salmon</name>
    <name type="synonym">Salmo tshawytscha</name>
    <dbReference type="NCBI Taxonomy" id="74940"/>
    <lineage>
        <taxon>Eukaryota</taxon>
        <taxon>Metazoa</taxon>
        <taxon>Chordata</taxon>
        <taxon>Craniata</taxon>
        <taxon>Vertebrata</taxon>
        <taxon>Euteleostomi</taxon>
        <taxon>Actinopterygii</taxon>
        <taxon>Neopterygii</taxon>
        <taxon>Teleostei</taxon>
        <taxon>Protacanthopterygii</taxon>
        <taxon>Salmoniformes</taxon>
        <taxon>Salmonidae</taxon>
        <taxon>Salmoninae</taxon>
        <taxon>Oncorhynchus</taxon>
    </lineage>
</organism>
<proteinExistence type="predicted"/>
<dbReference type="GeneTree" id="ENSGT01030000235092"/>
<evidence type="ECO:0000313" key="3">
    <source>
        <dbReference type="Proteomes" id="UP000694402"/>
    </source>
</evidence>
<protein>
    <recommendedName>
        <fullName evidence="4">Ig-like domain-containing protein</fullName>
    </recommendedName>
</protein>
<dbReference type="PANTHER" id="PTHR46484:SF1">
    <property type="entry name" value="SCHWANN CELL MYELIN PROTEIN-RELATED"/>
    <property type="match status" value="1"/>
</dbReference>
<reference evidence="2" key="3">
    <citation type="submission" date="2025-09" db="UniProtKB">
        <authorList>
            <consortium name="Ensembl"/>
        </authorList>
    </citation>
    <scope>IDENTIFICATION</scope>
</reference>
<feature type="signal peptide" evidence="1">
    <location>
        <begin position="1"/>
        <end position="19"/>
    </location>
</feature>
<dbReference type="Proteomes" id="UP000694402">
    <property type="component" value="Unassembled WGS sequence"/>
</dbReference>
<dbReference type="AlphaFoldDB" id="A0A8C8CM13"/>
<dbReference type="InterPro" id="IPR036179">
    <property type="entry name" value="Ig-like_dom_sf"/>
</dbReference>
<dbReference type="Gene3D" id="2.60.40.10">
    <property type="entry name" value="Immunoglobulins"/>
    <property type="match status" value="2"/>
</dbReference>
<name>A0A8C8CM13_ONCTS</name>
<keyword evidence="1" id="KW-0732">Signal</keyword>
<keyword evidence="3" id="KW-1185">Reference proteome</keyword>
<dbReference type="SUPFAM" id="SSF48726">
    <property type="entry name" value="Immunoglobulin"/>
    <property type="match status" value="2"/>
</dbReference>
<evidence type="ECO:0000256" key="1">
    <source>
        <dbReference type="SAM" id="SignalP"/>
    </source>
</evidence>
<dbReference type="PANTHER" id="PTHR46484">
    <property type="entry name" value="SI:CH211-171H4.5-RELATED"/>
    <property type="match status" value="1"/>
</dbReference>